<dbReference type="Proteomes" id="UP001589748">
    <property type="component" value="Unassembled WGS sequence"/>
</dbReference>
<dbReference type="Gene3D" id="3.20.20.70">
    <property type="entry name" value="Aldolase class I"/>
    <property type="match status" value="1"/>
</dbReference>
<keyword evidence="2" id="KW-0479">Metal-binding</keyword>
<keyword evidence="5" id="KW-1185">Reference proteome</keyword>
<proteinExistence type="predicted"/>
<gene>
    <name evidence="4" type="ORF">ACFFVI_16050</name>
</gene>
<keyword evidence="2" id="KW-0004">4Fe-4S</keyword>
<protein>
    <submittedName>
        <fullName evidence="4">FO synthase</fullName>
    </submittedName>
</protein>
<reference evidence="4 5" key="1">
    <citation type="submission" date="2024-09" db="EMBL/GenBank/DDBJ databases">
        <authorList>
            <person name="Sun Q."/>
            <person name="Mori K."/>
        </authorList>
    </citation>
    <scope>NUCLEOTIDE SEQUENCE [LARGE SCALE GENOMIC DNA]</scope>
    <source>
        <strain evidence="4 5">TISTR 1856</strain>
    </source>
</reference>
<feature type="compositionally biased region" description="Basic and acidic residues" evidence="3">
    <location>
        <begin position="347"/>
        <end position="356"/>
    </location>
</feature>
<name>A0ABV5LWL2_9ACTN</name>
<comment type="caution">
    <text evidence="4">The sequence shown here is derived from an EMBL/GenBank/DDBJ whole genome shotgun (WGS) entry which is preliminary data.</text>
</comment>
<evidence type="ECO:0000313" key="5">
    <source>
        <dbReference type="Proteomes" id="UP001589748"/>
    </source>
</evidence>
<accession>A0ABV5LWL2</accession>
<dbReference type="RefSeq" id="WP_380136885.1">
    <property type="nucleotide sequence ID" value="NZ_JBHLUI010000008.1"/>
</dbReference>
<evidence type="ECO:0000256" key="1">
    <source>
        <dbReference type="ARBA" id="ARBA00001966"/>
    </source>
</evidence>
<organism evidence="4 5">
    <name type="scientific">Kineococcus gynurae</name>
    <dbReference type="NCBI Taxonomy" id="452979"/>
    <lineage>
        <taxon>Bacteria</taxon>
        <taxon>Bacillati</taxon>
        <taxon>Actinomycetota</taxon>
        <taxon>Actinomycetes</taxon>
        <taxon>Kineosporiales</taxon>
        <taxon>Kineosporiaceae</taxon>
        <taxon>Kineococcus</taxon>
    </lineage>
</organism>
<evidence type="ECO:0000256" key="2">
    <source>
        <dbReference type="ARBA" id="ARBA00022485"/>
    </source>
</evidence>
<dbReference type="PANTHER" id="PTHR43076">
    <property type="entry name" value="FO SYNTHASE (COFH)"/>
    <property type="match status" value="1"/>
</dbReference>
<comment type="cofactor">
    <cofactor evidence="1">
        <name>[4Fe-4S] cluster</name>
        <dbReference type="ChEBI" id="CHEBI:49883"/>
    </cofactor>
</comment>
<dbReference type="PIRSF" id="PIRSF004762">
    <property type="entry name" value="CHP00423"/>
    <property type="match status" value="1"/>
</dbReference>
<keyword evidence="2" id="KW-0411">Iron-sulfur</keyword>
<dbReference type="SUPFAM" id="SSF102114">
    <property type="entry name" value="Radical SAM enzymes"/>
    <property type="match status" value="1"/>
</dbReference>
<dbReference type="InterPro" id="IPR034405">
    <property type="entry name" value="F420"/>
</dbReference>
<dbReference type="InterPro" id="IPR013785">
    <property type="entry name" value="Aldolase_TIM"/>
</dbReference>
<sequence>MTPVPTAGAGPLAEALARAATDPAGLTDAEAVALLGASGPELDRLTALADARRATTVGDRLGFVVNRNLHTATALADPDRTRALVAEAHALGATEICVQGPLPAGVGGAELEALVVLVTTAAPVHLHAFRPAEIADAAARDGIAVGDLLGRLRAAGLGSVPGTGALVLDDGVRAALTGPGDPAAPTSAAPTSAAPTSAAAWLATVEAAHRHGLPSTATLVHGHVETPAHVVAHLRALTVLQERTGGFTEFIAMPYTPGLHGPARLARPRDEREVRAVHAVARLLLTGRIDHVQAAWPKLGLPLAEVALRSGADDVGGLLVDGLLDPAAGAEAGRRLSRADVAALADRLGRPPRERSTTYGRHRPA</sequence>
<dbReference type="InterPro" id="IPR058240">
    <property type="entry name" value="rSAM_sf"/>
</dbReference>
<keyword evidence="2" id="KW-0408">Iron</keyword>
<feature type="region of interest" description="Disordered" evidence="3">
    <location>
        <begin position="346"/>
        <end position="365"/>
    </location>
</feature>
<dbReference type="EMBL" id="JBHMDM010000007">
    <property type="protein sequence ID" value="MFB9378480.1"/>
    <property type="molecule type" value="Genomic_DNA"/>
</dbReference>
<evidence type="ECO:0000313" key="4">
    <source>
        <dbReference type="EMBL" id="MFB9378480.1"/>
    </source>
</evidence>
<dbReference type="PANTHER" id="PTHR43076:SF1">
    <property type="entry name" value="LIPOYL SYNTHASE 2"/>
    <property type="match status" value="1"/>
</dbReference>
<evidence type="ECO:0000256" key="3">
    <source>
        <dbReference type="SAM" id="MobiDB-lite"/>
    </source>
</evidence>